<dbReference type="RefSeq" id="WP_014965512.1">
    <property type="nucleotide sequence ID" value="NC_018656.1"/>
</dbReference>
<dbReference type="KEGG" id="nir:NSED_06720"/>
<evidence type="ECO:0000313" key="1">
    <source>
        <dbReference type="EMBL" id="AFS83142.1"/>
    </source>
</evidence>
<organism evidence="1 2">
    <name type="scientific">Candidatus Nitrosopumilus sediminis</name>
    <dbReference type="NCBI Taxonomy" id="1229909"/>
    <lineage>
        <taxon>Archaea</taxon>
        <taxon>Nitrososphaerota</taxon>
        <taxon>Nitrososphaeria</taxon>
        <taxon>Nitrosopumilales</taxon>
        <taxon>Nitrosopumilaceae</taxon>
        <taxon>Nitrosopumilus</taxon>
    </lineage>
</organism>
<protein>
    <submittedName>
        <fullName evidence="1">Uncharacterized protein</fullName>
    </submittedName>
</protein>
<dbReference type="EMBL" id="CP003843">
    <property type="protein sequence ID" value="AFS83142.1"/>
    <property type="molecule type" value="Genomic_DNA"/>
</dbReference>
<keyword evidence="2" id="KW-1185">Reference proteome</keyword>
<dbReference type="HOGENOM" id="CLU_455364_0_0_2"/>
<evidence type="ECO:0000313" key="2">
    <source>
        <dbReference type="Proteomes" id="UP000006100"/>
    </source>
</evidence>
<dbReference type="STRING" id="1229909.NSED_06720"/>
<reference evidence="1 2" key="1">
    <citation type="journal article" date="2012" name="J. Bacteriol.">
        <title>Draft Genome Sequence of an Ammonia-Oxidizing Archaeon, "Candidatus Nitrosopumilus sediminis" AR2, from Svalbard in the Arctic Circle.</title>
        <authorList>
            <person name="Park S.J."/>
            <person name="Kim J.G."/>
            <person name="Jung M.Y."/>
            <person name="Kim S.J."/>
            <person name="Cha I.T."/>
            <person name="Ghai R."/>
            <person name="Martin-Cuadrado A.B."/>
            <person name="Rodriguez-Valera F."/>
            <person name="Rhee S.K."/>
        </authorList>
    </citation>
    <scope>NUCLEOTIDE SEQUENCE [LARGE SCALE GENOMIC DNA]</scope>
    <source>
        <strain evidence="1 2">AR2</strain>
    </source>
</reference>
<dbReference type="AlphaFoldDB" id="K0BDI6"/>
<dbReference type="GeneID" id="13697136"/>
<gene>
    <name evidence="1" type="ORF">NSED_06720</name>
</gene>
<sequence>MYPKNIQNVLEEFEDIKEFHKNLLISIKNMTDTFLDKGDFTTKEIKSVIKKNIELTPQIKKTYLKYKDEIDRAILSKKQQNLSRLYSFLKPTLQGKAMAHGDQISYVELENIQKLFGLKQEKEWDDDIIINSIFTMLLHLGEHKKLSKTKLFRYVKSELTESQFERIIIAIQNKNLIYVTITSNIEYHIGQLGLLLLFSYITNQIHSNIKDDEDESHLVFEKIRKISLQTAKKYNLENEELIKKMVENKDNAELIQKLVNLRTIYDKNRQSEFVGIRHIITIHQELFPKIFESWPEMIKFTNDKKIIDIFTQYYFTKDKYFLFYEERDLEIDLLNSQKAIESSYRFVLEQFYQDGIFSLQEWIKENHCEFPILDHELREDKGISLDVKKIFWIFDHIRKHNKNDFEINKNDEKKIIDFKNTINKIALKNYFVHPQSKQIILKIITNYISHTYFTEMDGFYEKIIKPQSPEKIKIIISEIEKYTKDVKKVILIEKVLRVLYLLDQILHSYVDSFRRLESDSHTYSTIQNQNDMALSDFISFQFFTSLYLRGENISAEVMKDNSLREWYLQKLEEMTKIDELRLNRTKMHRTQIIKQLSSS</sequence>
<dbReference type="PATRIC" id="fig|1229909.8.peg.1481"/>
<name>K0BDI6_9ARCH</name>
<dbReference type="Proteomes" id="UP000006100">
    <property type="component" value="Chromosome"/>
</dbReference>
<proteinExistence type="predicted"/>
<accession>K0BDI6</accession>